<dbReference type="GO" id="GO:0003677">
    <property type="term" value="F:DNA binding"/>
    <property type="evidence" value="ECO:0007669"/>
    <property type="project" value="UniProtKB-KW"/>
</dbReference>
<organism evidence="5">
    <name type="scientific">freshwater metagenome</name>
    <dbReference type="NCBI Taxonomy" id="449393"/>
    <lineage>
        <taxon>unclassified sequences</taxon>
        <taxon>metagenomes</taxon>
        <taxon>ecological metagenomes</taxon>
    </lineage>
</organism>
<evidence type="ECO:0000313" key="5">
    <source>
        <dbReference type="EMBL" id="CAB4943117.1"/>
    </source>
</evidence>
<keyword evidence="2" id="KW-0238">DNA-binding</keyword>
<evidence type="ECO:0000259" key="4">
    <source>
        <dbReference type="PROSITE" id="PS50949"/>
    </source>
</evidence>
<dbReference type="PANTHER" id="PTHR43537">
    <property type="entry name" value="TRANSCRIPTIONAL REGULATOR, GNTR FAMILY"/>
    <property type="match status" value="1"/>
</dbReference>
<evidence type="ECO:0000256" key="3">
    <source>
        <dbReference type="ARBA" id="ARBA00023163"/>
    </source>
</evidence>
<dbReference type="InterPro" id="IPR011711">
    <property type="entry name" value="GntR_C"/>
</dbReference>
<dbReference type="InterPro" id="IPR036388">
    <property type="entry name" value="WH-like_DNA-bd_sf"/>
</dbReference>
<gene>
    <name evidence="5" type="ORF">UFOPK3772_01057</name>
</gene>
<reference evidence="5" key="1">
    <citation type="submission" date="2020-05" db="EMBL/GenBank/DDBJ databases">
        <authorList>
            <person name="Chiriac C."/>
            <person name="Salcher M."/>
            <person name="Ghai R."/>
            <person name="Kavagutti S V."/>
        </authorList>
    </citation>
    <scope>NUCLEOTIDE SEQUENCE</scope>
</reference>
<sequence>MPSAVVHRLRSAIGLGLLADGKRLPKEADLAAQLGVTAFALREALAELRKQGLVVTRAGKYGGSFVTYPAESERLEQAELSELSSAELRDLGDWRQMLAAHAAALAAQRASESNVKMLVTCAARVGEATTSLEARRAHGRFHLELASAAQSMRITRAEFAVHEQIDWLFGLTLQTPAQRSAAARGLAEVAEAVKARDPSGARAAAEKHVAWLIRMLAQLRLEGIAPQQDRYPGVSSNSMEAEVGAVVNRLEFELAGIAADVAPAMAGSDDLQRIRRLVTLSMLQHFEAFPPYIKGVGVVAEVGIVPEQPHWIEYWRRTDSGPVADNHHVLDPTREDFYDYQSMEFVARPRESHKLWAHGPYVDYGGVDNYILTIASPILAEGKFYGVISADILIADFESWLSPLLAAAGETYLLNSENRVIVSNSVTFGVGDEMRARDGYHRSDFPAFGWSLLAKVDD</sequence>
<dbReference type="Pfam" id="PF07729">
    <property type="entry name" value="FCD"/>
    <property type="match status" value="1"/>
</dbReference>
<dbReference type="SUPFAM" id="SSF46785">
    <property type="entry name" value="Winged helix' DNA-binding domain"/>
    <property type="match status" value="1"/>
</dbReference>
<dbReference type="Pfam" id="PF22673">
    <property type="entry name" value="MCP-like_PDC_1"/>
    <property type="match status" value="1"/>
</dbReference>
<dbReference type="GO" id="GO:0003700">
    <property type="term" value="F:DNA-binding transcription factor activity"/>
    <property type="evidence" value="ECO:0007669"/>
    <property type="project" value="InterPro"/>
</dbReference>
<dbReference type="SUPFAM" id="SSF48008">
    <property type="entry name" value="GntR ligand-binding domain-like"/>
    <property type="match status" value="1"/>
</dbReference>
<protein>
    <submittedName>
        <fullName evidence="5">Unannotated protein</fullName>
    </submittedName>
</protein>
<dbReference type="CDD" id="cd12913">
    <property type="entry name" value="PDC1_MCP_like"/>
    <property type="match status" value="1"/>
</dbReference>
<dbReference type="CDD" id="cd07377">
    <property type="entry name" value="WHTH_GntR"/>
    <property type="match status" value="1"/>
</dbReference>
<dbReference type="SMART" id="SM00895">
    <property type="entry name" value="FCD"/>
    <property type="match status" value="1"/>
</dbReference>
<dbReference type="PROSITE" id="PS50949">
    <property type="entry name" value="HTH_GNTR"/>
    <property type="match status" value="1"/>
</dbReference>
<dbReference type="Gene3D" id="1.10.10.10">
    <property type="entry name" value="Winged helix-like DNA-binding domain superfamily/Winged helix DNA-binding domain"/>
    <property type="match status" value="1"/>
</dbReference>
<dbReference type="EMBL" id="CAFBNE010000025">
    <property type="protein sequence ID" value="CAB4943117.1"/>
    <property type="molecule type" value="Genomic_DNA"/>
</dbReference>
<dbReference type="InterPro" id="IPR036390">
    <property type="entry name" value="WH_DNA-bd_sf"/>
</dbReference>
<dbReference type="PRINTS" id="PR00035">
    <property type="entry name" value="HTHGNTR"/>
</dbReference>
<dbReference type="AlphaFoldDB" id="A0A6J7JJS8"/>
<dbReference type="PANTHER" id="PTHR43537:SF5">
    <property type="entry name" value="UXU OPERON TRANSCRIPTIONAL REGULATOR"/>
    <property type="match status" value="1"/>
</dbReference>
<evidence type="ECO:0000256" key="2">
    <source>
        <dbReference type="ARBA" id="ARBA00023125"/>
    </source>
</evidence>
<evidence type="ECO:0000256" key="1">
    <source>
        <dbReference type="ARBA" id="ARBA00023015"/>
    </source>
</evidence>
<dbReference type="Pfam" id="PF00392">
    <property type="entry name" value="GntR"/>
    <property type="match status" value="1"/>
</dbReference>
<dbReference type="SMART" id="SM00345">
    <property type="entry name" value="HTH_GNTR"/>
    <property type="match status" value="1"/>
</dbReference>
<accession>A0A6J7JJS8</accession>
<name>A0A6J7JJS8_9ZZZZ</name>
<dbReference type="Gene3D" id="3.30.450.20">
    <property type="entry name" value="PAS domain"/>
    <property type="match status" value="1"/>
</dbReference>
<keyword evidence="1" id="KW-0805">Transcription regulation</keyword>
<dbReference type="InterPro" id="IPR008920">
    <property type="entry name" value="TF_FadR/GntR_C"/>
</dbReference>
<dbReference type="Gene3D" id="1.20.120.530">
    <property type="entry name" value="GntR ligand-binding domain-like"/>
    <property type="match status" value="1"/>
</dbReference>
<proteinExistence type="predicted"/>
<keyword evidence="3" id="KW-0804">Transcription</keyword>
<dbReference type="InterPro" id="IPR000524">
    <property type="entry name" value="Tscrpt_reg_HTH_GntR"/>
</dbReference>
<feature type="domain" description="HTH gntR-type" evidence="4">
    <location>
        <begin position="1"/>
        <end position="69"/>
    </location>
</feature>